<protein>
    <submittedName>
        <fullName evidence="2">Uncharacterized protein</fullName>
    </submittedName>
</protein>
<evidence type="ECO:0000313" key="3">
    <source>
        <dbReference type="Proteomes" id="UP000236290"/>
    </source>
</evidence>
<evidence type="ECO:0000256" key="1">
    <source>
        <dbReference type="SAM" id="Coils"/>
    </source>
</evidence>
<name>A0A2K0U3J1_TRIHA</name>
<organism evidence="2 3">
    <name type="scientific">Trichoderma harzianum</name>
    <name type="common">Hypocrea lixii</name>
    <dbReference type="NCBI Taxonomy" id="5544"/>
    <lineage>
        <taxon>Eukaryota</taxon>
        <taxon>Fungi</taxon>
        <taxon>Dikarya</taxon>
        <taxon>Ascomycota</taxon>
        <taxon>Pezizomycotina</taxon>
        <taxon>Sordariomycetes</taxon>
        <taxon>Hypocreomycetidae</taxon>
        <taxon>Hypocreales</taxon>
        <taxon>Hypocreaceae</taxon>
        <taxon>Trichoderma</taxon>
    </lineage>
</organism>
<feature type="coiled-coil region" evidence="1">
    <location>
        <begin position="133"/>
        <end position="167"/>
    </location>
</feature>
<dbReference type="OrthoDB" id="6423603at2759"/>
<sequence length="324" mass="36201">MSRGRSVPATALSTGSSSKLNDTTKAITTAIIPSSSSISPILANGSVATRNGPKLITQAEALARMTIEFNIRTIGAHTERLEKGLSKLMTSTKEDKAFRERHDARLQKVCQEILAVKQRMEEIQGPEWDGNGKDGLEGSKKEMSDSMELLKKEMEDLKGLVRNISKTLDKLPTAAEAGALMRRTRASVSTTGGREIQTRSMAAKALAESARSQVSIKQRLDDAFESTRRWYKYYKTTKLSDATFIANYLRQQRKRDRPMAVYIQKTIMHYVNRSGRQRANAHPKNIDQFCQDLVWTDVIEATEEVLVSNVAGTEKVLEERMSLS</sequence>
<comment type="caution">
    <text evidence="2">The sequence shown here is derived from an EMBL/GenBank/DDBJ whole genome shotgun (WGS) entry which is preliminary data.</text>
</comment>
<accession>A0A2K0U3J1</accession>
<dbReference type="EMBL" id="MTYI01000110">
    <property type="protein sequence ID" value="PNP52352.1"/>
    <property type="molecule type" value="Genomic_DNA"/>
</dbReference>
<dbReference type="Proteomes" id="UP000236290">
    <property type="component" value="Unassembled WGS sequence"/>
</dbReference>
<evidence type="ECO:0000313" key="2">
    <source>
        <dbReference type="EMBL" id="PNP52352.1"/>
    </source>
</evidence>
<keyword evidence="1" id="KW-0175">Coiled coil</keyword>
<gene>
    <name evidence="2" type="ORF">THARTR1_07132</name>
</gene>
<dbReference type="AlphaFoldDB" id="A0A2K0U3J1"/>
<proteinExistence type="predicted"/>
<reference evidence="2 3" key="1">
    <citation type="submission" date="2017-02" db="EMBL/GenBank/DDBJ databases">
        <title>Genomes of Trichoderma spp. with biocontrol activity.</title>
        <authorList>
            <person name="Gardiner D."/>
            <person name="Kazan K."/>
            <person name="Vos C."/>
            <person name="Harvey P."/>
        </authorList>
    </citation>
    <scope>NUCLEOTIDE SEQUENCE [LARGE SCALE GENOMIC DNA]</scope>
    <source>
        <strain evidence="2 3">Tr1</strain>
    </source>
</reference>